<dbReference type="Gene3D" id="3.40.50.2300">
    <property type="match status" value="1"/>
</dbReference>
<dbReference type="EMBL" id="CP158375">
    <property type="protein sequence ID" value="XDO95547.1"/>
    <property type="molecule type" value="Genomic_DNA"/>
</dbReference>
<evidence type="ECO:0000259" key="8">
    <source>
        <dbReference type="PROSITE" id="PS50110"/>
    </source>
</evidence>
<evidence type="ECO:0000256" key="2">
    <source>
        <dbReference type="ARBA" id="ARBA00023012"/>
    </source>
</evidence>
<evidence type="ECO:0000256" key="7">
    <source>
        <dbReference type="SAM" id="MobiDB-lite"/>
    </source>
</evidence>
<sequence length="153" mass="16732">MTASLNEKARGKQIVLVEDDALIAEWVQVRLKAAGYEVDWLQNGQTGLSRIKRSPPDLVLLDISMPMMDGFAVLRELRYDPKTKTVPVLMMTAQNTKADVERAGALRANGYITKPFIAQDLIARVGKLIGAQEARSAQGGVSPRDVSSDPIIL</sequence>
<dbReference type="RefSeq" id="WP_369058396.1">
    <property type="nucleotide sequence ID" value="NZ_CP158375.1"/>
</dbReference>
<proteinExistence type="predicted"/>
<protein>
    <submittedName>
        <fullName evidence="9">Response regulator</fullName>
    </submittedName>
</protein>
<dbReference type="GO" id="GO:0003677">
    <property type="term" value="F:DNA binding"/>
    <property type="evidence" value="ECO:0007669"/>
    <property type="project" value="UniProtKB-KW"/>
</dbReference>
<accession>A0AB39KPR8</accession>
<keyword evidence="1 6" id="KW-0597">Phosphoprotein</keyword>
<feature type="region of interest" description="Disordered" evidence="7">
    <location>
        <begin position="134"/>
        <end position="153"/>
    </location>
</feature>
<dbReference type="PANTHER" id="PTHR44591:SF3">
    <property type="entry name" value="RESPONSE REGULATORY DOMAIN-CONTAINING PROTEIN"/>
    <property type="match status" value="1"/>
</dbReference>
<organism evidence="9">
    <name type="scientific">Caulobacter sp. 73W</name>
    <dbReference type="NCBI Taxonomy" id="3161137"/>
    <lineage>
        <taxon>Bacteria</taxon>
        <taxon>Pseudomonadati</taxon>
        <taxon>Pseudomonadota</taxon>
        <taxon>Alphaproteobacteria</taxon>
        <taxon>Caulobacterales</taxon>
        <taxon>Caulobacteraceae</taxon>
        <taxon>Caulobacter</taxon>
    </lineage>
</organism>
<feature type="modified residue" description="4-aspartylphosphate" evidence="6">
    <location>
        <position position="62"/>
    </location>
</feature>
<dbReference type="InterPro" id="IPR050595">
    <property type="entry name" value="Bact_response_regulator"/>
</dbReference>
<dbReference type="GO" id="GO:0000160">
    <property type="term" value="P:phosphorelay signal transduction system"/>
    <property type="evidence" value="ECO:0007669"/>
    <property type="project" value="UniProtKB-KW"/>
</dbReference>
<reference evidence="9" key="1">
    <citation type="submission" date="2024-06" db="EMBL/GenBank/DDBJ databases">
        <title>Caulobacter inopinatus, sp. nov.</title>
        <authorList>
            <person name="Donachie S.P."/>
        </authorList>
    </citation>
    <scope>NUCLEOTIDE SEQUENCE</scope>
    <source>
        <strain evidence="9">73W</strain>
    </source>
</reference>
<evidence type="ECO:0000256" key="6">
    <source>
        <dbReference type="PROSITE-ProRule" id="PRU00169"/>
    </source>
</evidence>
<dbReference type="PANTHER" id="PTHR44591">
    <property type="entry name" value="STRESS RESPONSE REGULATOR PROTEIN 1"/>
    <property type="match status" value="1"/>
</dbReference>
<dbReference type="SMART" id="SM00448">
    <property type="entry name" value="REC"/>
    <property type="match status" value="1"/>
</dbReference>
<gene>
    <name evidence="9" type="ORF">ABOZ73_12075</name>
</gene>
<keyword evidence="4" id="KW-0238">DNA-binding</keyword>
<evidence type="ECO:0000256" key="4">
    <source>
        <dbReference type="ARBA" id="ARBA00023125"/>
    </source>
</evidence>
<evidence type="ECO:0000256" key="1">
    <source>
        <dbReference type="ARBA" id="ARBA00022553"/>
    </source>
</evidence>
<dbReference type="Pfam" id="PF00072">
    <property type="entry name" value="Response_reg"/>
    <property type="match status" value="1"/>
</dbReference>
<dbReference type="FunFam" id="3.40.50.2300:FF:000001">
    <property type="entry name" value="DNA-binding response regulator PhoB"/>
    <property type="match status" value="1"/>
</dbReference>
<evidence type="ECO:0000313" key="9">
    <source>
        <dbReference type="EMBL" id="XDO95547.1"/>
    </source>
</evidence>
<dbReference type="SUPFAM" id="SSF52172">
    <property type="entry name" value="CheY-like"/>
    <property type="match status" value="1"/>
</dbReference>
<keyword evidence="3" id="KW-0805">Transcription regulation</keyword>
<evidence type="ECO:0000256" key="5">
    <source>
        <dbReference type="ARBA" id="ARBA00023163"/>
    </source>
</evidence>
<dbReference type="PROSITE" id="PS50110">
    <property type="entry name" value="RESPONSE_REGULATORY"/>
    <property type="match status" value="1"/>
</dbReference>
<dbReference type="InterPro" id="IPR011006">
    <property type="entry name" value="CheY-like_superfamily"/>
</dbReference>
<keyword evidence="2" id="KW-0902">Two-component regulatory system</keyword>
<feature type="domain" description="Response regulatory" evidence="8">
    <location>
        <begin position="13"/>
        <end position="129"/>
    </location>
</feature>
<name>A0AB39KPR8_9CAUL</name>
<evidence type="ECO:0000256" key="3">
    <source>
        <dbReference type="ARBA" id="ARBA00023015"/>
    </source>
</evidence>
<dbReference type="InterPro" id="IPR001789">
    <property type="entry name" value="Sig_transdc_resp-reg_receiver"/>
</dbReference>
<dbReference type="CDD" id="cd17574">
    <property type="entry name" value="REC_OmpR"/>
    <property type="match status" value="1"/>
</dbReference>
<keyword evidence="5" id="KW-0804">Transcription</keyword>
<dbReference type="AlphaFoldDB" id="A0AB39KPR8"/>